<evidence type="ECO:0000313" key="1">
    <source>
        <dbReference type="EMBL" id="CEG11253.1"/>
    </source>
</evidence>
<protein>
    <submittedName>
        <fullName evidence="1">Uncharacterized protein</fullName>
    </submittedName>
</protein>
<organism evidence="1">
    <name type="scientific">groundwater metagenome</name>
    <dbReference type="NCBI Taxonomy" id="717931"/>
    <lineage>
        <taxon>unclassified sequences</taxon>
        <taxon>metagenomes</taxon>
        <taxon>ecological metagenomes</taxon>
    </lineage>
</organism>
<name>A0A098E617_9ZZZZ</name>
<sequence>MIRINMNMLNKEWRLLVYFLTVISDLPFNIEQVHKYYSQQDVRELPKMNPCYCDNI</sequence>
<accession>A0A098E617</accession>
<dbReference type="AlphaFoldDB" id="A0A098E617"/>
<dbReference type="EMBL" id="CCXY01000040">
    <property type="protein sequence ID" value="CEG11253.1"/>
    <property type="molecule type" value="Genomic_DNA"/>
</dbReference>
<gene>
    <name evidence="1" type="ORF">MSIBF_A1340008</name>
</gene>
<proteinExistence type="predicted"/>
<reference evidence="1" key="1">
    <citation type="submission" date="2014-09" db="EMBL/GenBank/DDBJ databases">
        <authorList>
            <person name="Probst J Alexander"/>
        </authorList>
    </citation>
    <scope>NUCLEOTIDE SEQUENCE</scope>
</reference>